<sequence>MSPTPALSHQYRGSTVSTDLPSTPSLQAISFPDTQNPLEIIQYNPDSDAGGKSCRKRAFDDAPKSIVSQTLKHVSLEDENGDVQATMTTFGQRLKKRAVFSEQKRLETALARKEGVCYRCKASKRKAMTVVTQNAYAFLQCDLAQKQSPYESCKLCTRTKIYKNIKQMPCFNSDLKNILFFRSRPASTEPFFTTRELLFALEEVSRLRVRIETLKLTQRIGDHKLIVYASEFDPLPGDVVSYKWTDAQGHHREMMMPHVSLTFIEKVAMHIRQYIDQAKRDYLKTYLVGLRSQDNLARMTIIAAMDYAKTREGSLVDIALDLWAICRMIEIPWERCGDDTLGVSQVKDPTNPHHGKFPIPPIMDTQLDQVVIQYILAPLREKLIEKLEASIAPPKPETWFETYLAVFILLNHIEQLAHHSASHAKLHTLPTMYSNVPFLEGVFHTAKTVLSRFHFVCNGSAPFRLDWTSKAATSMARLEPKQVEFMRRSQEIIQETENDVLSLRTSHQYGRCLYWCHQLFFDNWDSSFPVQVKVY</sequence>
<proteinExistence type="predicted"/>
<keyword evidence="3" id="KW-1185">Reference proteome</keyword>
<dbReference type="InterPro" id="IPR052973">
    <property type="entry name" value="Fungal_sec-metab_reg_TF"/>
</dbReference>
<dbReference type="EMBL" id="JAULSR010000001">
    <property type="protein sequence ID" value="KAK0636571.1"/>
    <property type="molecule type" value="Genomic_DNA"/>
</dbReference>
<dbReference type="Proteomes" id="UP001174934">
    <property type="component" value="Unassembled WGS sequence"/>
</dbReference>
<comment type="caution">
    <text evidence="2">The sequence shown here is derived from an EMBL/GenBank/DDBJ whole genome shotgun (WGS) entry which is preliminary data.</text>
</comment>
<protein>
    <submittedName>
        <fullName evidence="2">Uncharacterized protein</fullName>
    </submittedName>
</protein>
<name>A0AA39XM45_9PEZI</name>
<dbReference type="PANTHER" id="PTHR35392:SF3">
    <property type="entry name" value="ZN(2)-C6 FUNGAL-TYPE DOMAIN-CONTAINING PROTEIN"/>
    <property type="match status" value="1"/>
</dbReference>
<evidence type="ECO:0000313" key="3">
    <source>
        <dbReference type="Proteomes" id="UP001174934"/>
    </source>
</evidence>
<evidence type="ECO:0000313" key="2">
    <source>
        <dbReference type="EMBL" id="KAK0636571.1"/>
    </source>
</evidence>
<accession>A0AA39XM45</accession>
<dbReference type="AlphaFoldDB" id="A0AA39XM45"/>
<gene>
    <name evidence="2" type="ORF">B0T17DRAFT_482151</name>
</gene>
<dbReference type="PANTHER" id="PTHR35392">
    <property type="entry name" value="ZN(II)2CYS6 TRANSCRIPTION FACTOR (EUROFUNG)-RELATED-RELATED"/>
    <property type="match status" value="1"/>
</dbReference>
<organism evidence="2 3">
    <name type="scientific">Bombardia bombarda</name>
    <dbReference type="NCBI Taxonomy" id="252184"/>
    <lineage>
        <taxon>Eukaryota</taxon>
        <taxon>Fungi</taxon>
        <taxon>Dikarya</taxon>
        <taxon>Ascomycota</taxon>
        <taxon>Pezizomycotina</taxon>
        <taxon>Sordariomycetes</taxon>
        <taxon>Sordariomycetidae</taxon>
        <taxon>Sordariales</taxon>
        <taxon>Lasiosphaeriaceae</taxon>
        <taxon>Bombardia</taxon>
    </lineage>
</organism>
<evidence type="ECO:0000256" key="1">
    <source>
        <dbReference type="SAM" id="MobiDB-lite"/>
    </source>
</evidence>
<reference evidence="2" key="1">
    <citation type="submission" date="2023-06" db="EMBL/GenBank/DDBJ databases">
        <title>Genome-scale phylogeny and comparative genomics of the fungal order Sordariales.</title>
        <authorList>
            <consortium name="Lawrence Berkeley National Laboratory"/>
            <person name="Hensen N."/>
            <person name="Bonometti L."/>
            <person name="Westerberg I."/>
            <person name="Brannstrom I.O."/>
            <person name="Guillou S."/>
            <person name="Cros-Aarteil S."/>
            <person name="Calhoun S."/>
            <person name="Haridas S."/>
            <person name="Kuo A."/>
            <person name="Mondo S."/>
            <person name="Pangilinan J."/>
            <person name="Riley R."/>
            <person name="LaButti K."/>
            <person name="Andreopoulos B."/>
            <person name="Lipzen A."/>
            <person name="Chen C."/>
            <person name="Yanf M."/>
            <person name="Daum C."/>
            <person name="Ng V."/>
            <person name="Clum A."/>
            <person name="Steindorff A."/>
            <person name="Ohm R."/>
            <person name="Martin F."/>
            <person name="Silar P."/>
            <person name="Natvig D."/>
            <person name="Lalanne C."/>
            <person name="Gautier V."/>
            <person name="Ament-velasquez S.L."/>
            <person name="Kruys A."/>
            <person name="Hutchinson M.I."/>
            <person name="Powell A.J."/>
            <person name="Barry K."/>
            <person name="Miller A.N."/>
            <person name="Grigoriev I.V."/>
            <person name="Debuchy R."/>
            <person name="Gladieux P."/>
            <person name="Thoren M.H."/>
            <person name="Johannesson H."/>
        </authorList>
    </citation>
    <scope>NUCLEOTIDE SEQUENCE</scope>
    <source>
        <strain evidence="2">SMH3391-2</strain>
    </source>
</reference>
<feature type="region of interest" description="Disordered" evidence="1">
    <location>
        <begin position="1"/>
        <end position="23"/>
    </location>
</feature>